<evidence type="ECO:0000256" key="3">
    <source>
        <dbReference type="ARBA" id="ARBA00022723"/>
    </source>
</evidence>
<dbReference type="RefSeq" id="WP_210810539.1">
    <property type="nucleotide sequence ID" value="NZ_JAGQDG010000007.1"/>
</dbReference>
<dbReference type="PIRSF" id="PIRSF004761">
    <property type="entry name" value="Hydrgn_mat_HypA"/>
    <property type="match status" value="1"/>
</dbReference>
<dbReference type="InterPro" id="IPR020538">
    <property type="entry name" value="Hydgase_Ni_incorp_HypA/HybF_CS"/>
</dbReference>
<dbReference type="EMBL" id="JAGQDG010000007">
    <property type="protein sequence ID" value="MBQ0937093.1"/>
    <property type="molecule type" value="Genomic_DNA"/>
</dbReference>
<dbReference type="PANTHER" id="PTHR34535">
    <property type="entry name" value="HYDROGENASE MATURATION FACTOR HYPA"/>
    <property type="match status" value="1"/>
</dbReference>
<gene>
    <name evidence="5 6" type="primary">hypA</name>
    <name evidence="6" type="ORF">KAK11_17335</name>
</gene>
<evidence type="ECO:0000256" key="1">
    <source>
        <dbReference type="ARBA" id="ARBA00010748"/>
    </source>
</evidence>
<evidence type="ECO:0000256" key="2">
    <source>
        <dbReference type="ARBA" id="ARBA00022596"/>
    </source>
</evidence>
<feature type="binding site" evidence="5">
    <location>
        <position position="73"/>
    </location>
    <ligand>
        <name>Zn(2+)</name>
        <dbReference type="ChEBI" id="CHEBI:29105"/>
    </ligand>
</feature>
<sequence length="119" mass="12664">MHELSLAGGILRLVEDAAQRERFSRVSHLHLEAGALSGVEVRALRFALEALQPGTCLEGAEILIDEPAGSAWCLRCACSVTIHSRADACPQCGGHQIQATGGTELKVLDLLVHDDEPIA</sequence>
<dbReference type="InterPro" id="IPR000688">
    <property type="entry name" value="HypA/HybF"/>
</dbReference>
<dbReference type="PROSITE" id="PS01249">
    <property type="entry name" value="HYPA"/>
    <property type="match status" value="1"/>
</dbReference>
<accession>A0ABS5E118</accession>
<protein>
    <recommendedName>
        <fullName evidence="5">Hydrogenase maturation factor HypA</fullName>
    </recommendedName>
</protein>
<evidence type="ECO:0000256" key="5">
    <source>
        <dbReference type="HAMAP-Rule" id="MF_00213"/>
    </source>
</evidence>
<organism evidence="6 7">
    <name type="scientific">Ideonella paludis</name>
    <dbReference type="NCBI Taxonomy" id="1233411"/>
    <lineage>
        <taxon>Bacteria</taxon>
        <taxon>Pseudomonadati</taxon>
        <taxon>Pseudomonadota</taxon>
        <taxon>Betaproteobacteria</taxon>
        <taxon>Burkholderiales</taxon>
        <taxon>Sphaerotilaceae</taxon>
        <taxon>Ideonella</taxon>
    </lineage>
</organism>
<keyword evidence="3 5" id="KW-0479">Metal-binding</keyword>
<evidence type="ECO:0000313" key="6">
    <source>
        <dbReference type="EMBL" id="MBQ0937093.1"/>
    </source>
</evidence>
<feature type="binding site" evidence="5">
    <location>
        <position position="89"/>
    </location>
    <ligand>
        <name>Zn(2+)</name>
        <dbReference type="ChEBI" id="CHEBI:29105"/>
    </ligand>
</feature>
<reference evidence="6 7" key="1">
    <citation type="submission" date="2021-04" db="EMBL/GenBank/DDBJ databases">
        <title>The genome sequence of type strain Ideonella paludis KCTC 32238.</title>
        <authorList>
            <person name="Liu Y."/>
        </authorList>
    </citation>
    <scope>NUCLEOTIDE SEQUENCE [LARGE SCALE GENOMIC DNA]</scope>
    <source>
        <strain evidence="6 7">KCTC 32238</strain>
    </source>
</reference>
<name>A0ABS5E118_9BURK</name>
<dbReference type="Pfam" id="PF01155">
    <property type="entry name" value="HypA"/>
    <property type="match status" value="1"/>
</dbReference>
<evidence type="ECO:0000256" key="4">
    <source>
        <dbReference type="ARBA" id="ARBA00022833"/>
    </source>
</evidence>
<feature type="binding site" evidence="5">
    <location>
        <position position="92"/>
    </location>
    <ligand>
        <name>Zn(2+)</name>
        <dbReference type="ChEBI" id="CHEBI:29105"/>
    </ligand>
</feature>
<dbReference type="PANTHER" id="PTHR34535:SF3">
    <property type="entry name" value="HYDROGENASE MATURATION FACTOR HYPA"/>
    <property type="match status" value="1"/>
</dbReference>
<feature type="binding site" evidence="5">
    <location>
        <position position="76"/>
    </location>
    <ligand>
        <name>Zn(2+)</name>
        <dbReference type="ChEBI" id="CHEBI:29105"/>
    </ligand>
</feature>
<dbReference type="Gene3D" id="3.30.2320.80">
    <property type="match status" value="1"/>
</dbReference>
<proteinExistence type="inferred from homology"/>
<comment type="function">
    <text evidence="5">Involved in the maturation of [NiFe] hydrogenases. Required for nickel insertion into the metal center of the hydrogenase.</text>
</comment>
<keyword evidence="7" id="KW-1185">Reference proteome</keyword>
<feature type="binding site" evidence="5">
    <location>
        <position position="2"/>
    </location>
    <ligand>
        <name>Ni(2+)</name>
        <dbReference type="ChEBI" id="CHEBI:49786"/>
    </ligand>
</feature>
<comment type="similarity">
    <text evidence="1 5">Belongs to the HypA/HybF family.</text>
</comment>
<evidence type="ECO:0000313" key="7">
    <source>
        <dbReference type="Proteomes" id="UP000672097"/>
    </source>
</evidence>
<dbReference type="Proteomes" id="UP000672097">
    <property type="component" value="Unassembled WGS sequence"/>
</dbReference>
<dbReference type="HAMAP" id="MF_00213">
    <property type="entry name" value="HypA_HybF"/>
    <property type="match status" value="1"/>
</dbReference>
<dbReference type="NCBIfam" id="TIGR00100">
    <property type="entry name" value="hypA"/>
    <property type="match status" value="1"/>
</dbReference>
<comment type="caution">
    <text evidence="6">The sequence shown here is derived from an EMBL/GenBank/DDBJ whole genome shotgun (WGS) entry which is preliminary data.</text>
</comment>
<keyword evidence="4 5" id="KW-0862">Zinc</keyword>
<keyword evidence="2 5" id="KW-0533">Nickel</keyword>